<feature type="compositionally biased region" description="Basic and acidic residues" evidence="1">
    <location>
        <begin position="1"/>
        <end position="13"/>
    </location>
</feature>
<dbReference type="EMBL" id="CP104013">
    <property type="protein sequence ID" value="UYP47765.1"/>
    <property type="molecule type" value="Genomic_DNA"/>
</dbReference>
<evidence type="ECO:0000256" key="1">
    <source>
        <dbReference type="SAM" id="MobiDB-lite"/>
    </source>
</evidence>
<feature type="domain" description="DZANK-type" evidence="2">
    <location>
        <begin position="534"/>
        <end position="577"/>
    </location>
</feature>
<protein>
    <recommendedName>
        <fullName evidence="2">DZANK-type domain-containing protein</fullName>
    </recommendedName>
</protein>
<gene>
    <name evidence="3" type="ORF">NEF87_004050</name>
</gene>
<organism evidence="3 4">
    <name type="scientific">Candidatus Lokiarchaeum ossiferum</name>
    <dbReference type="NCBI Taxonomy" id="2951803"/>
    <lineage>
        <taxon>Archaea</taxon>
        <taxon>Promethearchaeati</taxon>
        <taxon>Promethearchaeota</taxon>
        <taxon>Promethearchaeia</taxon>
        <taxon>Promethearchaeales</taxon>
        <taxon>Promethearchaeaceae</taxon>
        <taxon>Candidatus Lokiarchaeum</taxon>
    </lineage>
</organism>
<feature type="compositionally biased region" description="Basic and acidic residues" evidence="1">
    <location>
        <begin position="52"/>
        <end position="104"/>
    </location>
</feature>
<feature type="compositionally biased region" description="Basic and acidic residues" evidence="1">
    <location>
        <begin position="24"/>
        <end position="40"/>
    </location>
</feature>
<name>A0ABY6HWH1_9ARCH</name>
<dbReference type="Proteomes" id="UP001208689">
    <property type="component" value="Chromosome"/>
</dbReference>
<dbReference type="Pfam" id="PF12773">
    <property type="entry name" value="DZR"/>
    <property type="match status" value="1"/>
</dbReference>
<evidence type="ECO:0000313" key="4">
    <source>
        <dbReference type="Proteomes" id="UP001208689"/>
    </source>
</evidence>
<evidence type="ECO:0000259" key="2">
    <source>
        <dbReference type="Pfam" id="PF12773"/>
    </source>
</evidence>
<reference evidence="3" key="1">
    <citation type="submission" date="2022-09" db="EMBL/GenBank/DDBJ databases">
        <title>Actin cytoskeleton and complex cell architecture in an #Asgard archaeon.</title>
        <authorList>
            <person name="Ponce Toledo R.I."/>
            <person name="Schleper C."/>
            <person name="Rodrigues Oliveira T."/>
            <person name="Wollweber F."/>
            <person name="Xu J."/>
            <person name="Rittmann S."/>
            <person name="Klingl A."/>
            <person name="Pilhofer M."/>
        </authorList>
    </citation>
    <scope>NUCLEOTIDE SEQUENCE</scope>
    <source>
        <strain evidence="3">B-35</strain>
    </source>
</reference>
<proteinExistence type="predicted"/>
<sequence length="586" mass="68579">MSDARKRALELARRRAKQRQNATAERDRKEKDKNQRDKEIQAGVDPQQSYLEKQRQREEKRKQEERDLLQREMEKLQRKQREVKDSELKKKEALKKKQEEELTLLKEERKKQKIAEQQKDNEILRLKKQAEEEKKLFERKLREQALQSSALKSNPKSQAINQHPIIAQSKIPTPTIKKISQTKVTRITSKNIENNFELDQEILKPNTLYSDDMQFESSIAIIATPDPIKRRDREDSFLQSHPDIQDTITISKNFSSTAMIINMWNAQPPLEPSQIPELERFAQRSLEETIFWDQIKSKSHLWLPFVSYNTFYSVIHALSAKNQIDSPRKLKIFVDLSEEIIAKALIDGIQWGLIIPHFSSASGLEGQLEATISFKNQINTWYKWVPKCYHKIQSFSISEEFMSLTSPKIFRKFMIAKFLNHDIIRDFLHGISSRSQKYALKSQMFEKSLLKLFPSQSLNDLNMKMQNIVDYAEEFGLISVSDPLRYKSGSSQFISITTFGHQKIQNFNKKLSSKSNSSILKINPNWGYKADYQCNNCGYDLKTDFEICPQCGDIKIKKCRKCHQLISNEWDICPYCGLSQQFSLFT</sequence>
<accession>A0ABY6HWH1</accession>
<evidence type="ECO:0000313" key="3">
    <source>
        <dbReference type="EMBL" id="UYP47765.1"/>
    </source>
</evidence>
<feature type="region of interest" description="Disordered" evidence="1">
    <location>
        <begin position="1"/>
        <end position="104"/>
    </location>
</feature>
<keyword evidence="4" id="KW-1185">Reference proteome</keyword>
<dbReference type="InterPro" id="IPR025874">
    <property type="entry name" value="DZR"/>
</dbReference>